<evidence type="ECO:0000256" key="1">
    <source>
        <dbReference type="SAM" id="MobiDB-lite"/>
    </source>
</evidence>
<evidence type="ECO:0000313" key="4">
    <source>
        <dbReference type="Proteomes" id="UP000054845"/>
    </source>
</evidence>
<accession>A0A0P1BGH2</accession>
<keyword evidence="4" id="KW-1185">Reference proteome</keyword>
<dbReference type="InterPro" id="IPR049942">
    <property type="entry name" value="DML1/Misato"/>
</dbReference>
<dbReference type="PANTHER" id="PTHR13391">
    <property type="entry name" value="MITOCHONDRIAL DISTRIBUTION REGULATOR MISATO"/>
    <property type="match status" value="1"/>
</dbReference>
<dbReference type="GO" id="GO:0005739">
    <property type="term" value="C:mitochondrion"/>
    <property type="evidence" value="ECO:0007669"/>
    <property type="project" value="TreeGrafter"/>
</dbReference>
<organism evidence="3 4">
    <name type="scientific">Ceraceosorus bombacis</name>
    <dbReference type="NCBI Taxonomy" id="401625"/>
    <lineage>
        <taxon>Eukaryota</taxon>
        <taxon>Fungi</taxon>
        <taxon>Dikarya</taxon>
        <taxon>Basidiomycota</taxon>
        <taxon>Ustilaginomycotina</taxon>
        <taxon>Exobasidiomycetes</taxon>
        <taxon>Ceraceosorales</taxon>
        <taxon>Ceraceosoraceae</taxon>
        <taxon>Ceraceosorus</taxon>
    </lineage>
</organism>
<dbReference type="SUPFAM" id="SSF52490">
    <property type="entry name" value="Tubulin nucleotide-binding domain-like"/>
    <property type="match status" value="1"/>
</dbReference>
<feature type="compositionally biased region" description="Acidic residues" evidence="1">
    <location>
        <begin position="154"/>
        <end position="166"/>
    </location>
</feature>
<reference evidence="3 4" key="1">
    <citation type="submission" date="2014-09" db="EMBL/GenBank/DDBJ databases">
        <authorList>
            <person name="Magalhaes I.L.F."/>
            <person name="Oliveira U."/>
            <person name="Santos F.R."/>
            <person name="Vidigal T.H.D.A."/>
            <person name="Brescovit A.D."/>
            <person name="Santos A.J."/>
        </authorList>
    </citation>
    <scope>NUCLEOTIDE SEQUENCE [LARGE SCALE GENOMIC DNA]</scope>
</reference>
<feature type="compositionally biased region" description="Basic and acidic residues" evidence="1">
    <location>
        <begin position="687"/>
        <end position="697"/>
    </location>
</feature>
<feature type="region of interest" description="Disordered" evidence="1">
    <location>
        <begin position="134"/>
        <end position="211"/>
    </location>
</feature>
<feature type="region of interest" description="Disordered" evidence="1">
    <location>
        <begin position="85"/>
        <end position="120"/>
    </location>
</feature>
<feature type="compositionally biased region" description="Polar residues" evidence="1">
    <location>
        <begin position="140"/>
        <end position="153"/>
    </location>
</feature>
<dbReference type="AlphaFoldDB" id="A0A0P1BGH2"/>
<dbReference type="OrthoDB" id="271881at2759"/>
<evidence type="ECO:0000259" key="2">
    <source>
        <dbReference type="Pfam" id="PF14881"/>
    </source>
</evidence>
<dbReference type="InterPro" id="IPR036525">
    <property type="entry name" value="Tubulin/FtsZ_GTPase_sf"/>
</dbReference>
<dbReference type="Gene3D" id="3.40.50.1440">
    <property type="entry name" value="Tubulin/FtsZ, GTPase domain"/>
    <property type="match status" value="1"/>
</dbReference>
<proteinExistence type="predicted"/>
<feature type="domain" description="DML1/Misato tubulin" evidence="2">
    <location>
        <begin position="213"/>
        <end position="376"/>
    </location>
</feature>
<dbReference type="STRING" id="401625.A0A0P1BGH2"/>
<name>A0A0P1BGH2_9BASI</name>
<dbReference type="GO" id="GO:0007005">
    <property type="term" value="P:mitochondrion organization"/>
    <property type="evidence" value="ECO:0007669"/>
    <property type="project" value="InterPro"/>
</dbReference>
<dbReference type="Pfam" id="PF14881">
    <property type="entry name" value="Tubulin_3"/>
    <property type="match status" value="1"/>
</dbReference>
<dbReference type="PANTHER" id="PTHR13391:SF0">
    <property type="entry name" value="PROTEIN MISATO HOMOLOG 1"/>
    <property type="match status" value="1"/>
</dbReference>
<feature type="region of interest" description="Disordered" evidence="1">
    <location>
        <begin position="680"/>
        <end position="704"/>
    </location>
</feature>
<feature type="compositionally biased region" description="Basic and acidic residues" evidence="1">
    <location>
        <begin position="167"/>
        <end position="191"/>
    </location>
</feature>
<sequence>MEDSHSKHAIISLFLGPLPNHLAVQTYSQLSSHFTFDSSSTHDPLLLHDVDWYEGESRGKATYVPRAVCLDTKWGCSAGAGGSYGWDAYDEKEDGVGADDRDGDEDEGEKEEEERAEARMRRQGLLAWGSEAQLHRLNRGSESQNAKTPTEDWQASDESEAESENEAEARRDSRDAEQDHAAPLELRKVAVDSDATLQNPRRAGQPVPRPKPWSHYATFDYHPRSIVPLSAPSGIGVVTAPSDLSHAADDVAASSLFLDSWELGGEVGKNLDRNTPFLDDILRPWLESCDRLQAIQTTTTLNDSFAGISQWAMEEIRDELNKCELLCSAVWHDTSNAFENKDRRAQAQRVSNLTSALSFASLSDSSTLFLPIYSPCPANSAETAFRRRAGWNDARTLAARVHPYWDSAFVALRLRSSDQTASMLTSRLNWRSDTPISLLEGIMPLASLASTLSPSLQAMDPIDALLASRGYGPGRGKVLQLTAEQKTSRKLAELRQARVDLSGSIESLAGVSAKKSSLATETRSDKAFASATTARGLATSCSEEEASTFSDAVNKLVECEEPWSHLTTSTLAYNEVRRSYPALRRLAEPRCASQPKQMQDVRTSHSVLSTLRTSPRAATHLRRSLSTVQEALTGHLPLESWGLDSGRLGSGREAGCVGGKEGLEEVKERLYELLGAYEEETFEDDDHVGTDEERADEKDELDWD</sequence>
<feature type="compositionally biased region" description="Acidic residues" evidence="1">
    <location>
        <begin position="101"/>
        <end position="115"/>
    </location>
</feature>
<evidence type="ECO:0000313" key="3">
    <source>
        <dbReference type="EMBL" id="CEH14571.1"/>
    </source>
</evidence>
<protein>
    <submittedName>
        <fullName evidence="3">TUBULIN-RELATED PROTEIN</fullName>
    </submittedName>
</protein>
<dbReference type="Proteomes" id="UP000054845">
    <property type="component" value="Unassembled WGS sequence"/>
</dbReference>
<dbReference type="InterPro" id="IPR029209">
    <property type="entry name" value="DML1/Misato_tubulin"/>
</dbReference>
<dbReference type="EMBL" id="CCYA01000243">
    <property type="protein sequence ID" value="CEH14571.1"/>
    <property type="molecule type" value="Genomic_DNA"/>
</dbReference>